<comment type="caution">
    <text evidence="2">The sequence shown here is derived from an EMBL/GenBank/DDBJ whole genome shotgun (WGS) entry which is preliminary data.</text>
</comment>
<protein>
    <submittedName>
        <fullName evidence="2">Uncharacterized protein</fullName>
    </submittedName>
</protein>
<gene>
    <name evidence="2" type="ORF">EYC84_007925</name>
</gene>
<keyword evidence="3" id="KW-1185">Reference proteome</keyword>
<evidence type="ECO:0000313" key="3">
    <source>
        <dbReference type="Proteomes" id="UP000322873"/>
    </source>
</evidence>
<proteinExistence type="predicted"/>
<organism evidence="2 3">
    <name type="scientific">Monilinia fructicola</name>
    <name type="common">Brown rot fungus</name>
    <name type="synonym">Ciboria fructicola</name>
    <dbReference type="NCBI Taxonomy" id="38448"/>
    <lineage>
        <taxon>Eukaryota</taxon>
        <taxon>Fungi</taxon>
        <taxon>Dikarya</taxon>
        <taxon>Ascomycota</taxon>
        <taxon>Pezizomycotina</taxon>
        <taxon>Leotiomycetes</taxon>
        <taxon>Helotiales</taxon>
        <taxon>Sclerotiniaceae</taxon>
        <taxon>Monilinia</taxon>
    </lineage>
</organism>
<reference evidence="2 3" key="1">
    <citation type="submission" date="2019-06" db="EMBL/GenBank/DDBJ databases">
        <title>Genome Sequence of the Brown Rot Fungal Pathogen Monilinia fructicola.</title>
        <authorList>
            <person name="De Miccolis Angelini R.M."/>
            <person name="Landi L."/>
            <person name="Abate D."/>
            <person name="Pollastro S."/>
            <person name="Romanazzi G."/>
            <person name="Faretra F."/>
        </authorList>
    </citation>
    <scope>NUCLEOTIDE SEQUENCE [LARGE SCALE GENOMIC DNA]</scope>
    <source>
        <strain evidence="2 3">Mfrc123</strain>
    </source>
</reference>
<sequence length="177" mass="19301">MAASVDTALLLQAIKEKVLKEGDDQGEIDEEIYDSEFDVAKQRLKRKKPDDSSYEHDIRLAHTLCRFFLGSKAKDTPKIPDAQGPAPVAPPPPPPPPQFPGQMLAGMPLDAFLAIQAVDAELARHIFDTYEKKAERLAAEKLALEKSAADQLTAEESPAKHLATSVVKVEETLTDSG</sequence>
<dbReference type="EMBL" id="VICG01000009">
    <property type="protein sequence ID" value="KAA8568949.1"/>
    <property type="molecule type" value="Genomic_DNA"/>
</dbReference>
<evidence type="ECO:0000313" key="2">
    <source>
        <dbReference type="EMBL" id="KAA8568949.1"/>
    </source>
</evidence>
<name>A0A5M9JLS3_MONFR</name>
<dbReference type="Proteomes" id="UP000322873">
    <property type="component" value="Unassembled WGS sequence"/>
</dbReference>
<feature type="region of interest" description="Disordered" evidence="1">
    <location>
        <begin position="75"/>
        <end position="103"/>
    </location>
</feature>
<dbReference type="AlphaFoldDB" id="A0A5M9JLS3"/>
<accession>A0A5M9JLS3</accession>
<evidence type="ECO:0000256" key="1">
    <source>
        <dbReference type="SAM" id="MobiDB-lite"/>
    </source>
</evidence>
<feature type="compositionally biased region" description="Pro residues" evidence="1">
    <location>
        <begin position="87"/>
        <end position="99"/>
    </location>
</feature>